<dbReference type="SMART" id="SM00538">
    <property type="entry name" value="POP4"/>
    <property type="match status" value="1"/>
</dbReference>
<dbReference type="InterPro" id="IPR023534">
    <property type="entry name" value="Rof/RNase_P-like"/>
</dbReference>
<dbReference type="Pfam" id="PF01868">
    <property type="entry name" value="RNase_P-MRP_p29"/>
    <property type="match status" value="1"/>
</dbReference>
<comment type="function">
    <text evidence="1">Component of ribonuclease P, a ribonucleoprotein complex that generates mature tRNA molecules by cleaving their 5'-ends.</text>
</comment>
<name>A0A0P7WJX2_SCLFO</name>
<evidence type="ECO:0000313" key="7">
    <source>
        <dbReference type="Proteomes" id="UP000034805"/>
    </source>
</evidence>
<dbReference type="GO" id="GO:0000172">
    <property type="term" value="C:ribonuclease MRP complex"/>
    <property type="evidence" value="ECO:0007669"/>
    <property type="project" value="InterPro"/>
</dbReference>
<dbReference type="PANTHER" id="PTHR13348">
    <property type="entry name" value="RIBONUCLEASE P SUBUNIT P29"/>
    <property type="match status" value="1"/>
</dbReference>
<proteinExistence type="inferred from homology"/>
<comment type="subcellular location">
    <subcellularLocation>
        <location evidence="2">Nucleus</location>
    </subcellularLocation>
</comment>
<evidence type="ECO:0000256" key="5">
    <source>
        <dbReference type="ARBA" id="ARBA00046486"/>
    </source>
</evidence>
<evidence type="ECO:0000313" key="6">
    <source>
        <dbReference type="EMBL" id="KPP61480.1"/>
    </source>
</evidence>
<protein>
    <recommendedName>
        <fullName evidence="4">Ribonuclease P protein subunit p29</fullName>
    </recommendedName>
</protein>
<dbReference type="GO" id="GO:0033204">
    <property type="term" value="F:ribonuclease P RNA binding"/>
    <property type="evidence" value="ECO:0007669"/>
    <property type="project" value="InterPro"/>
</dbReference>
<reference evidence="6 7" key="1">
    <citation type="submission" date="2015-08" db="EMBL/GenBank/DDBJ databases">
        <title>The genome of the Asian arowana (Scleropages formosus).</title>
        <authorList>
            <person name="Tan M.H."/>
            <person name="Gan H.M."/>
            <person name="Croft L.J."/>
            <person name="Austin C.M."/>
        </authorList>
    </citation>
    <scope>NUCLEOTIDE SEQUENCE [LARGE SCALE GENOMIC DNA]</scope>
    <source>
        <strain evidence="6">Aro1</strain>
    </source>
</reference>
<comment type="caution">
    <text evidence="6">The sequence shown here is derived from an EMBL/GenBank/DDBJ whole genome shotgun (WGS) entry which is preliminary data.</text>
</comment>
<dbReference type="GO" id="GO:0005634">
    <property type="term" value="C:nucleus"/>
    <property type="evidence" value="ECO:0007669"/>
    <property type="project" value="UniProtKB-SubCell"/>
</dbReference>
<dbReference type="InterPro" id="IPR002730">
    <property type="entry name" value="Rpp29/RNP1"/>
</dbReference>
<dbReference type="InterPro" id="IPR016848">
    <property type="entry name" value="RNase_P/MRP_Rpp29-subunit"/>
</dbReference>
<sequence>MGSQNDEKAEAFTSAFLRRSMPGASLTKIECALVHKAVVLKYHKKAGPKKTKRPKGLSAKQRRELKVFQLKPEHLKYELFLPLHELWKQYVRILVQELKHVFKIITKEDKLKVIPKRGSVFSVEIDGFVSHIYGSRFQMRSSERSAKKFKAKGNIDL</sequence>
<dbReference type="STRING" id="113540.ENSSFOP00015022651"/>
<dbReference type="Proteomes" id="UP000034805">
    <property type="component" value="Unassembled WGS sequence"/>
</dbReference>
<comment type="similarity">
    <text evidence="3">Belongs to the eukaryotic/archaeal RNase P protein component 1 family.</text>
</comment>
<organism evidence="6 7">
    <name type="scientific">Scleropages formosus</name>
    <name type="common">Asian bonytongue</name>
    <name type="synonym">Osteoglossum formosum</name>
    <dbReference type="NCBI Taxonomy" id="113540"/>
    <lineage>
        <taxon>Eukaryota</taxon>
        <taxon>Metazoa</taxon>
        <taxon>Chordata</taxon>
        <taxon>Craniata</taxon>
        <taxon>Vertebrata</taxon>
        <taxon>Euteleostomi</taxon>
        <taxon>Actinopterygii</taxon>
        <taxon>Neopterygii</taxon>
        <taxon>Teleostei</taxon>
        <taxon>Osteoglossocephala</taxon>
        <taxon>Osteoglossomorpha</taxon>
        <taxon>Osteoglossiformes</taxon>
        <taxon>Osteoglossidae</taxon>
        <taxon>Scleropages</taxon>
    </lineage>
</organism>
<evidence type="ECO:0000256" key="4">
    <source>
        <dbReference type="ARBA" id="ARBA00016225"/>
    </source>
</evidence>
<dbReference type="InterPro" id="IPR036980">
    <property type="entry name" value="RNase_P/MRP_Rpp29_sf"/>
</dbReference>
<dbReference type="EMBL" id="JARO02009565">
    <property type="protein sequence ID" value="KPP61480.1"/>
    <property type="molecule type" value="Genomic_DNA"/>
</dbReference>
<comment type="subunit">
    <text evidence="5">Component of nuclear RNase P and RNase MRP ribonucleoproteins. RNase P consists of a catalytic RNA moiety and 10 different protein chains; POP1, POP4, POP5, POP7, RPP14, RPP21, RPP25, RPP30, RPP38 and RPP40. Within the RNase P complex, POP1, POP7 and RPP25 form the 'finger' subcomplex, POP5, RPP14, RPP40 and homodimeric RPP30 form the 'palm' subcomplex, and RPP21, POP4 and RPP38 form the 'wrist' subcomplex. All subunits of the RNase P complex interact with the catalytic RNA. Several subunits of RNase P are also part of the RNase MRP complex. RNase MRP consists of a catalytic RNA moiety and about 8 protein subunits; POP1, POP7, RPP25, RPP30, RPP38, RPP40 and possibly also POP4 and POP5.</text>
</comment>
<dbReference type="GO" id="GO:0006364">
    <property type="term" value="P:rRNA processing"/>
    <property type="evidence" value="ECO:0007669"/>
    <property type="project" value="TreeGrafter"/>
</dbReference>
<accession>A0A0P7WJX2</accession>
<evidence type="ECO:0000256" key="1">
    <source>
        <dbReference type="ARBA" id="ARBA00002435"/>
    </source>
</evidence>
<evidence type="ECO:0000256" key="3">
    <source>
        <dbReference type="ARBA" id="ARBA00006181"/>
    </source>
</evidence>
<dbReference type="PANTHER" id="PTHR13348:SF0">
    <property type="entry name" value="RIBONUCLEASE P PROTEIN SUBUNIT P29"/>
    <property type="match status" value="1"/>
</dbReference>
<dbReference type="Gene3D" id="2.30.30.210">
    <property type="entry name" value="Ribonuclease P/MRP, subunit p29"/>
    <property type="match status" value="1"/>
</dbReference>
<dbReference type="AlphaFoldDB" id="A0A0P7WJX2"/>
<dbReference type="SUPFAM" id="SSF101744">
    <property type="entry name" value="Rof/RNase P subunit-like"/>
    <property type="match status" value="1"/>
</dbReference>
<gene>
    <name evidence="6" type="ORF">Z043_120418</name>
</gene>
<evidence type="ECO:0000256" key="2">
    <source>
        <dbReference type="ARBA" id="ARBA00004123"/>
    </source>
</evidence>
<dbReference type="GO" id="GO:0030677">
    <property type="term" value="C:ribonuclease P complex"/>
    <property type="evidence" value="ECO:0007669"/>
    <property type="project" value="InterPro"/>
</dbReference>
<dbReference type="GO" id="GO:0001682">
    <property type="term" value="P:tRNA 5'-leader removal"/>
    <property type="evidence" value="ECO:0007669"/>
    <property type="project" value="InterPro"/>
</dbReference>